<evidence type="ECO:0000259" key="1">
    <source>
        <dbReference type="Pfam" id="PF07883"/>
    </source>
</evidence>
<dbReference type="InterPro" id="IPR013096">
    <property type="entry name" value="Cupin_2"/>
</dbReference>
<dbReference type="EMBL" id="BPEY01000015">
    <property type="protein sequence ID" value="GIU43480.1"/>
    <property type="molecule type" value="Genomic_DNA"/>
</dbReference>
<evidence type="ECO:0000313" key="2">
    <source>
        <dbReference type="EMBL" id="GIU43480.1"/>
    </source>
</evidence>
<keyword evidence="3" id="KW-1185">Reference proteome</keyword>
<feature type="domain" description="Cupin type-2" evidence="1">
    <location>
        <begin position="47"/>
        <end position="103"/>
    </location>
</feature>
<dbReference type="SUPFAM" id="SSF51182">
    <property type="entry name" value="RmlC-like cupins"/>
    <property type="match status" value="1"/>
</dbReference>
<name>A0ABQ4P7G4_9GAMM</name>
<accession>A0ABQ4P7G4</accession>
<protein>
    <submittedName>
        <fullName evidence="2">Cupin</fullName>
    </submittedName>
</protein>
<sequence>MQKHNILSDLPDDLSQEVFEPIVKTDTVLIERIISKAHVTPKGQWYDQAHSEWVMVMQGAATLEFVDGEQVELTAGEHINIGANVKHRVAWTSEEVETIWLAVHY</sequence>
<gene>
    <name evidence="2" type="ORF">TUM4438_12500</name>
</gene>
<dbReference type="Gene3D" id="2.60.120.10">
    <property type="entry name" value="Jelly Rolls"/>
    <property type="match status" value="1"/>
</dbReference>
<proteinExistence type="predicted"/>
<dbReference type="InterPro" id="IPR011051">
    <property type="entry name" value="RmlC_Cupin_sf"/>
</dbReference>
<dbReference type="RefSeq" id="WP_220780316.1">
    <property type="nucleotide sequence ID" value="NZ_BPEY01000015.1"/>
</dbReference>
<dbReference type="Pfam" id="PF07883">
    <property type="entry name" value="Cupin_2"/>
    <property type="match status" value="1"/>
</dbReference>
<comment type="caution">
    <text evidence="2">The sequence shown here is derived from an EMBL/GenBank/DDBJ whole genome shotgun (WGS) entry which is preliminary data.</text>
</comment>
<evidence type="ECO:0000313" key="3">
    <source>
        <dbReference type="Proteomes" id="UP000887104"/>
    </source>
</evidence>
<dbReference type="Proteomes" id="UP000887104">
    <property type="component" value="Unassembled WGS sequence"/>
</dbReference>
<reference evidence="2" key="1">
    <citation type="submission" date="2021-05" db="EMBL/GenBank/DDBJ databases">
        <title>Molecular characterization for Shewanella algae harboring chromosomal blaOXA-55-like strains isolated from clinical and environment sample.</title>
        <authorList>
            <person name="Ohama Y."/>
            <person name="Aoki K."/>
            <person name="Harada S."/>
            <person name="Moriya K."/>
            <person name="Ishii Y."/>
            <person name="Tateda K."/>
        </authorList>
    </citation>
    <scope>NUCLEOTIDE SEQUENCE</scope>
    <source>
        <strain evidence="2">JCM 11563</strain>
    </source>
</reference>
<dbReference type="InterPro" id="IPR014710">
    <property type="entry name" value="RmlC-like_jellyroll"/>
</dbReference>
<organism evidence="2 3">
    <name type="scientific">Shewanella sairae</name>
    <dbReference type="NCBI Taxonomy" id="190310"/>
    <lineage>
        <taxon>Bacteria</taxon>
        <taxon>Pseudomonadati</taxon>
        <taxon>Pseudomonadota</taxon>
        <taxon>Gammaproteobacteria</taxon>
        <taxon>Alteromonadales</taxon>
        <taxon>Shewanellaceae</taxon>
        <taxon>Shewanella</taxon>
    </lineage>
</organism>
<dbReference type="CDD" id="cd06981">
    <property type="entry name" value="cupin_reut_a1446"/>
    <property type="match status" value="1"/>
</dbReference>